<evidence type="ECO:0000313" key="5">
    <source>
        <dbReference type="EMBL" id="SNR44559.1"/>
    </source>
</evidence>
<dbReference type="EMBL" id="FZNW01000006">
    <property type="protein sequence ID" value="SNR44559.1"/>
    <property type="molecule type" value="Genomic_DNA"/>
</dbReference>
<proteinExistence type="inferred from homology"/>
<dbReference type="InterPro" id="IPR000424">
    <property type="entry name" value="Primosome_PriB/ssb"/>
</dbReference>
<dbReference type="GO" id="GO:0006260">
    <property type="term" value="P:DNA replication"/>
    <property type="evidence" value="ECO:0007669"/>
    <property type="project" value="InterPro"/>
</dbReference>
<dbReference type="CDD" id="cd04496">
    <property type="entry name" value="SSB_OBF"/>
    <property type="match status" value="1"/>
</dbReference>
<comment type="caution">
    <text evidence="2">Lacks conserved residue(s) required for the propagation of feature annotation.</text>
</comment>
<dbReference type="PROSITE" id="PS50935">
    <property type="entry name" value="SSB"/>
    <property type="match status" value="1"/>
</dbReference>
<evidence type="ECO:0000256" key="3">
    <source>
        <dbReference type="RuleBase" id="RU000524"/>
    </source>
</evidence>
<accession>A0A238WFU5</accession>
<evidence type="ECO:0000256" key="2">
    <source>
        <dbReference type="HAMAP-Rule" id="MF_00984"/>
    </source>
</evidence>
<dbReference type="RefSeq" id="WP_089300658.1">
    <property type="nucleotide sequence ID" value="NZ_FZNW01000006.1"/>
</dbReference>
<comment type="subunit">
    <text evidence="2">Homotetramer.</text>
</comment>
<evidence type="ECO:0000313" key="6">
    <source>
        <dbReference type="Proteomes" id="UP000198348"/>
    </source>
</evidence>
<evidence type="ECO:0000256" key="1">
    <source>
        <dbReference type="ARBA" id="ARBA00023125"/>
    </source>
</evidence>
<dbReference type="SUPFAM" id="SSF50249">
    <property type="entry name" value="Nucleic acid-binding proteins"/>
    <property type="match status" value="1"/>
</dbReference>
<dbReference type="Pfam" id="PF00436">
    <property type="entry name" value="SSB"/>
    <property type="match status" value="1"/>
</dbReference>
<dbReference type="NCBIfam" id="TIGR00621">
    <property type="entry name" value="ssb"/>
    <property type="match status" value="1"/>
</dbReference>
<protein>
    <recommendedName>
        <fullName evidence="2 3">Single-stranded DNA-binding protein</fullName>
        <shortName evidence="2">SSB</shortName>
    </recommendedName>
</protein>
<dbReference type="GO" id="GO:0009295">
    <property type="term" value="C:nucleoid"/>
    <property type="evidence" value="ECO:0007669"/>
    <property type="project" value="TreeGrafter"/>
</dbReference>
<dbReference type="AlphaFoldDB" id="A0A238WFU5"/>
<keyword evidence="6" id="KW-1185">Reference proteome</keyword>
<dbReference type="InterPro" id="IPR011344">
    <property type="entry name" value="ssDNA-bd"/>
</dbReference>
<reference evidence="5 6" key="1">
    <citation type="submission" date="2017-06" db="EMBL/GenBank/DDBJ databases">
        <authorList>
            <person name="Kim H.J."/>
            <person name="Triplett B.A."/>
        </authorList>
    </citation>
    <scope>NUCLEOTIDE SEQUENCE [LARGE SCALE GENOMIC DNA]</scope>
    <source>
        <strain evidence="5 6">DSM 45207</strain>
    </source>
</reference>
<dbReference type="Proteomes" id="UP000198348">
    <property type="component" value="Unassembled WGS sequence"/>
</dbReference>
<dbReference type="PANTHER" id="PTHR10302:SF27">
    <property type="entry name" value="SINGLE-STRANDED DNA-BINDING PROTEIN"/>
    <property type="match status" value="1"/>
</dbReference>
<dbReference type="OrthoDB" id="9809878at2"/>
<gene>
    <name evidence="5" type="ORF">SAMN06265360_10660</name>
</gene>
<evidence type="ECO:0000256" key="4">
    <source>
        <dbReference type="SAM" id="MobiDB-lite"/>
    </source>
</evidence>
<dbReference type="GO" id="GO:0003697">
    <property type="term" value="F:single-stranded DNA binding"/>
    <property type="evidence" value="ECO:0007669"/>
    <property type="project" value="UniProtKB-UniRule"/>
</dbReference>
<sequence>MSGLPDTNIVGTLTADPELRFTPRGSAVVNFTVACNKRFYNKETGQWEDRDATFLRCNLWNQAAENVAESLSKGQRVMVMGELKQRSFETKDGEKRTTFEVEATEVGPSLKWATATVNKVSRNGGGGGFAPAPAEDPWAAPPASNSQGTAWTPGPDEPPF</sequence>
<name>A0A238WFU5_9PSEU</name>
<organism evidence="5 6">
    <name type="scientific">Haloechinothrix alba</name>
    <dbReference type="NCBI Taxonomy" id="664784"/>
    <lineage>
        <taxon>Bacteria</taxon>
        <taxon>Bacillati</taxon>
        <taxon>Actinomycetota</taxon>
        <taxon>Actinomycetes</taxon>
        <taxon>Pseudonocardiales</taxon>
        <taxon>Pseudonocardiaceae</taxon>
        <taxon>Haloechinothrix</taxon>
    </lineage>
</organism>
<feature type="compositionally biased region" description="Low complexity" evidence="4">
    <location>
        <begin position="130"/>
        <end position="143"/>
    </location>
</feature>
<dbReference type="HAMAP" id="MF_00984">
    <property type="entry name" value="SSB"/>
    <property type="match status" value="1"/>
</dbReference>
<feature type="region of interest" description="Disordered" evidence="4">
    <location>
        <begin position="120"/>
        <end position="160"/>
    </location>
</feature>
<dbReference type="InterPro" id="IPR012340">
    <property type="entry name" value="NA-bd_OB-fold"/>
</dbReference>
<dbReference type="Gene3D" id="2.40.50.140">
    <property type="entry name" value="Nucleic acid-binding proteins"/>
    <property type="match status" value="1"/>
</dbReference>
<keyword evidence="1 2" id="KW-0238">DNA-binding</keyword>
<dbReference type="PANTHER" id="PTHR10302">
    <property type="entry name" value="SINGLE-STRANDED DNA-BINDING PROTEIN"/>
    <property type="match status" value="1"/>
</dbReference>